<dbReference type="PhylomeDB" id="A0A0G4GVY8"/>
<evidence type="ECO:0000256" key="1">
    <source>
        <dbReference type="SAM" id="MobiDB-lite"/>
    </source>
</evidence>
<keyword evidence="3" id="KW-1185">Reference proteome</keyword>
<proteinExistence type="predicted"/>
<evidence type="ECO:0000313" key="2">
    <source>
        <dbReference type="EMBL" id="CEM35131.1"/>
    </source>
</evidence>
<protein>
    <submittedName>
        <fullName evidence="2">Uncharacterized protein</fullName>
    </submittedName>
</protein>
<name>A0A0G4GVY8_VITBC</name>
<feature type="region of interest" description="Disordered" evidence="1">
    <location>
        <begin position="299"/>
        <end position="325"/>
    </location>
</feature>
<dbReference type="AlphaFoldDB" id="A0A0G4GVY8"/>
<dbReference type="InParanoid" id="A0A0G4GVY8"/>
<evidence type="ECO:0000313" key="3">
    <source>
        <dbReference type="Proteomes" id="UP000041254"/>
    </source>
</evidence>
<organism evidence="2 3">
    <name type="scientific">Vitrella brassicaformis (strain CCMP3155)</name>
    <dbReference type="NCBI Taxonomy" id="1169540"/>
    <lineage>
        <taxon>Eukaryota</taxon>
        <taxon>Sar</taxon>
        <taxon>Alveolata</taxon>
        <taxon>Colpodellida</taxon>
        <taxon>Vitrellaceae</taxon>
        <taxon>Vitrella</taxon>
    </lineage>
</organism>
<dbReference type="EMBL" id="CDMY01000842">
    <property type="protein sequence ID" value="CEM35131.1"/>
    <property type="molecule type" value="Genomic_DNA"/>
</dbReference>
<sequence length="731" mass="78631">MGGSGDLEDLSGHTTAPGTMISKLCTDASLLREGLQRLQRDAQQSCETYQRDGGGLAKALLSSVVSQVFAAEASMAGAMDSLTTMAAMALPQPADDTGASSAAAAAAAVAIAVSQEEPNAESSAMVDEAAAPTPSFRLVHKSGNPPPNTGPPSFRLSRDELACVFGFYQPSELTQVAPTLRKTLFGWAAQQYTHLTIDGSDKGGVRQQWERMPLEVAHRWGRRATNLTHLHVIYPRGTSRWCRGTWVALIEGNAEARKATKEKREEEQGESGAAAAASAAARGQDHASAASSIKVLSFEEDSDGEPNCEANDVSSDPLPPSPSPVDLSALEEVHNLPYGCAEVRTSDRVWQTPSVRVMTFEWDDTPDPERAIGEWMASCEHLEIFDDDGTFETKAELLCMPPPGTSLARLRSIGPIFLQYGEADDYQDRVAGLRQALVARGCRKSLRELSIEASEITAENKGLLREVALLSEAVLHPEALSEAPVVKLTHGREMEVELIEWMANESPQVQKLVRELASVAEVVSYNNELTDPNAAAHATVFPCATTFRCTAGELSAEEIDGLAKTVASSMPQCRTIHLGDADEDALKHAVAFLRSLRRHMATEDGQGGGEGEGEKHLSVTIAVSVTGILHRSLPLQLWPNRDLPAIDDVFIRVMGSLPPGATEEALYGSLMASLTGVMSRPGVSKASAWLCHSVLKGVRRLFNTHLAAFNLLGAPYTITMRYDTITIARRT</sequence>
<dbReference type="VEuPathDB" id="CryptoDB:Vbra_18863"/>
<accession>A0A0G4GVY8</accession>
<reference evidence="2 3" key="1">
    <citation type="submission" date="2014-11" db="EMBL/GenBank/DDBJ databases">
        <authorList>
            <person name="Zhu J."/>
            <person name="Qi W."/>
            <person name="Song R."/>
        </authorList>
    </citation>
    <scope>NUCLEOTIDE SEQUENCE [LARGE SCALE GENOMIC DNA]</scope>
</reference>
<dbReference type="Proteomes" id="UP000041254">
    <property type="component" value="Unassembled WGS sequence"/>
</dbReference>
<feature type="region of interest" description="Disordered" evidence="1">
    <location>
        <begin position="258"/>
        <end position="286"/>
    </location>
</feature>
<gene>
    <name evidence="2" type="ORF">Vbra_18863</name>
</gene>
<feature type="compositionally biased region" description="Low complexity" evidence="1">
    <location>
        <begin position="270"/>
        <end position="286"/>
    </location>
</feature>